<accession>A0ACA9K980</accession>
<evidence type="ECO:0000313" key="1">
    <source>
        <dbReference type="EMBL" id="CAG8460541.1"/>
    </source>
</evidence>
<name>A0ACA9K980_9GLOM</name>
<sequence length="187" mass="21911">YKNHSRLQRHETLKHASYNLLPNHIQQIAESELNHLRNAIIKELQKKLKNHYRAVGEQVFSMHCSENAFVGIFGPYITRYSLCGSFYRCNFGGEDAVETIGLIFNNDQWYKCDYGNGQCSFVRLYSTEKQNILETNNKLQQQKKKIKLSPNGEMTVEWRVIGFKDKANQVHKAGTLKIHFFLDQYQF</sequence>
<dbReference type="Proteomes" id="UP000789702">
    <property type="component" value="Unassembled WGS sequence"/>
</dbReference>
<dbReference type="EMBL" id="CAJVPU010000737">
    <property type="protein sequence ID" value="CAG8460541.1"/>
    <property type="molecule type" value="Genomic_DNA"/>
</dbReference>
<keyword evidence="2" id="KW-1185">Reference proteome</keyword>
<evidence type="ECO:0000313" key="2">
    <source>
        <dbReference type="Proteomes" id="UP000789702"/>
    </source>
</evidence>
<proteinExistence type="predicted"/>
<protein>
    <submittedName>
        <fullName evidence="1">6922_t:CDS:1</fullName>
    </submittedName>
</protein>
<feature type="non-terminal residue" evidence="1">
    <location>
        <position position="1"/>
    </location>
</feature>
<reference evidence="1" key="1">
    <citation type="submission" date="2021-06" db="EMBL/GenBank/DDBJ databases">
        <authorList>
            <person name="Kallberg Y."/>
            <person name="Tangrot J."/>
            <person name="Rosling A."/>
        </authorList>
    </citation>
    <scope>NUCLEOTIDE SEQUENCE</scope>
    <source>
        <strain evidence="1">IL203A</strain>
    </source>
</reference>
<comment type="caution">
    <text evidence="1">The sequence shown here is derived from an EMBL/GenBank/DDBJ whole genome shotgun (WGS) entry which is preliminary data.</text>
</comment>
<gene>
    <name evidence="1" type="ORF">DHETER_LOCUS1260</name>
</gene>
<organism evidence="1 2">
    <name type="scientific">Dentiscutata heterogama</name>
    <dbReference type="NCBI Taxonomy" id="1316150"/>
    <lineage>
        <taxon>Eukaryota</taxon>
        <taxon>Fungi</taxon>
        <taxon>Fungi incertae sedis</taxon>
        <taxon>Mucoromycota</taxon>
        <taxon>Glomeromycotina</taxon>
        <taxon>Glomeromycetes</taxon>
        <taxon>Diversisporales</taxon>
        <taxon>Gigasporaceae</taxon>
        <taxon>Dentiscutata</taxon>
    </lineage>
</organism>